<evidence type="ECO:0000313" key="2">
    <source>
        <dbReference type="EMBL" id="KGM19421.1"/>
    </source>
</evidence>
<feature type="region of interest" description="Disordered" evidence="1">
    <location>
        <begin position="423"/>
        <end position="442"/>
    </location>
</feature>
<feature type="region of interest" description="Disordered" evidence="1">
    <location>
        <begin position="1"/>
        <end position="35"/>
    </location>
</feature>
<sequence length="461" mass="52074">MTNRPHDRANANQQDPQSQPKPQPRPQPKPSPAALANNRTAVKGAQALTGSVHIPHNDPAKWGRVEDDGTAYVVTSHGERHIGDFKAGTPEEGLAHFGARYDDVSTEIALLEMRLTTHPEEARRIRSDAAKIREDLDTAAIIGDIESLQTRLASIATQSVGVEQQVESLKERRRSEATERKEALATEAEKLAADSTDWKATGDRLRAIVDEWKSIKGVDRKTDDQLWKRYAAARDNFRKRRGAHFAELDRNRMAVKNVKENLVERAEALQDSTDWAETSRAYRELMKEWKAAGRAHRDVDDKLWQRFRAAQDKFFDARKANDAKRDEEFLANAQAKQKLLDDYDAKVDPSTHGVEKSREALHELQEKWEDIGYVPRGQVREFEDKIAAVERRVSEAADAEWRRTDPEAQSRIAQFQAKADQYSQEAEAAEAKGNSKKAATLREQAAQWQQWADTAAAAIES</sequence>
<evidence type="ECO:0000313" key="3">
    <source>
        <dbReference type="Proteomes" id="UP000030145"/>
    </source>
</evidence>
<proteinExistence type="predicted"/>
<reference evidence="2 3" key="1">
    <citation type="submission" date="2014-10" db="EMBL/GenBank/DDBJ databases">
        <title>Whole Genome sequence of Corynebacterium auriscanis strain CIP 106629.</title>
        <authorList>
            <person name="Hassan S.S."/>
            <person name="Jamal S.B."/>
            <person name="Tiwari S."/>
            <person name="Oliveira L.D.C."/>
            <person name="Souza F."/>
            <person name="Mariano D.C."/>
            <person name="Almeida S."/>
            <person name="Dorella F."/>
            <person name="Pereira F."/>
            <person name="Carvalho A."/>
            <person name="Leal C.A."/>
            <person name="Soares S.D.C."/>
            <person name="Figueiredo H.C."/>
            <person name="Silva A."/>
            <person name="Azevedo V.A."/>
        </authorList>
    </citation>
    <scope>NUCLEOTIDE SEQUENCE [LARGE SCALE GENOMIC DNA]</scope>
    <source>
        <strain evidence="2 3">CIP 106629</strain>
    </source>
</reference>
<gene>
    <name evidence="2" type="ORF">MA47_00755</name>
</gene>
<protein>
    <submittedName>
        <fullName evidence="2">DNA repair ATPase</fullName>
    </submittedName>
</protein>
<dbReference type="Pfam" id="PF03993">
    <property type="entry name" value="DUF349"/>
    <property type="match status" value="3"/>
</dbReference>
<name>A0A0A2DRG3_9CORY</name>
<accession>A0A0A2DRG3</accession>
<organism evidence="2 3">
    <name type="scientific">Corynebacterium auriscanis</name>
    <dbReference type="NCBI Taxonomy" id="99807"/>
    <lineage>
        <taxon>Bacteria</taxon>
        <taxon>Bacillati</taxon>
        <taxon>Actinomycetota</taxon>
        <taxon>Actinomycetes</taxon>
        <taxon>Mycobacteriales</taxon>
        <taxon>Corynebacteriaceae</taxon>
        <taxon>Corynebacterium</taxon>
    </lineage>
</organism>
<dbReference type="InterPro" id="IPR007139">
    <property type="entry name" value="DUF349"/>
</dbReference>
<dbReference type="RefSeq" id="WP_035112896.1">
    <property type="nucleotide sequence ID" value="NZ_CP047046.1"/>
</dbReference>
<dbReference type="GeneID" id="300552925"/>
<dbReference type="EMBL" id="JRVJ01000001">
    <property type="protein sequence ID" value="KGM19421.1"/>
    <property type="molecule type" value="Genomic_DNA"/>
</dbReference>
<keyword evidence="3" id="KW-1185">Reference proteome</keyword>
<comment type="caution">
    <text evidence="2">The sequence shown here is derived from an EMBL/GenBank/DDBJ whole genome shotgun (WGS) entry which is preliminary data.</text>
</comment>
<dbReference type="AlphaFoldDB" id="A0A0A2DRG3"/>
<evidence type="ECO:0000256" key="1">
    <source>
        <dbReference type="SAM" id="MobiDB-lite"/>
    </source>
</evidence>
<feature type="compositionally biased region" description="Pro residues" evidence="1">
    <location>
        <begin position="19"/>
        <end position="31"/>
    </location>
</feature>
<dbReference type="Proteomes" id="UP000030145">
    <property type="component" value="Unassembled WGS sequence"/>
</dbReference>